<dbReference type="HOGENOM" id="CLU_2124645_0_0_1"/>
<dbReference type="EnsemblPlants" id="LPERR02G09980.1">
    <property type="protein sequence ID" value="LPERR02G09980.1"/>
    <property type="gene ID" value="LPERR02G09980"/>
</dbReference>
<reference evidence="2" key="2">
    <citation type="submission" date="2013-12" db="EMBL/GenBank/DDBJ databases">
        <authorList>
            <person name="Yu Y."/>
            <person name="Lee S."/>
            <person name="de Baynast K."/>
            <person name="Wissotski M."/>
            <person name="Liu L."/>
            <person name="Talag J."/>
            <person name="Goicoechea J."/>
            <person name="Angelova A."/>
            <person name="Jetty R."/>
            <person name="Kudrna D."/>
            <person name="Golser W."/>
            <person name="Rivera L."/>
            <person name="Zhang J."/>
            <person name="Wing R."/>
        </authorList>
    </citation>
    <scope>NUCLEOTIDE SEQUENCE</scope>
</reference>
<accession>A0A0D9VEP0</accession>
<keyword evidence="2" id="KW-1185">Reference proteome</keyword>
<sequence>MKRLAEDCNLSVAHNNDLPGTTTTVRCQPELWDAGLKKLVLAVLADNSGYNDSRNLSTQRQQSGFFGGCGLGGYGGCNLSTQRLRPPIGAVAPSAEEDEDLVLSSFDAMPKSEQ</sequence>
<dbReference type="AlphaFoldDB" id="A0A0D9VEP0"/>
<proteinExistence type="predicted"/>
<evidence type="ECO:0000313" key="2">
    <source>
        <dbReference type="Proteomes" id="UP000032180"/>
    </source>
</evidence>
<evidence type="ECO:0000313" key="1">
    <source>
        <dbReference type="EnsemblPlants" id="LPERR02G09980.1"/>
    </source>
</evidence>
<reference evidence="1" key="3">
    <citation type="submission" date="2015-04" db="UniProtKB">
        <authorList>
            <consortium name="EnsemblPlants"/>
        </authorList>
    </citation>
    <scope>IDENTIFICATION</scope>
</reference>
<protein>
    <submittedName>
        <fullName evidence="1">Uncharacterized protein</fullName>
    </submittedName>
</protein>
<name>A0A0D9VEP0_9ORYZ</name>
<dbReference type="Proteomes" id="UP000032180">
    <property type="component" value="Chromosome 2"/>
</dbReference>
<reference evidence="1 2" key="1">
    <citation type="submission" date="2012-08" db="EMBL/GenBank/DDBJ databases">
        <title>Oryza genome evolution.</title>
        <authorList>
            <person name="Wing R.A."/>
        </authorList>
    </citation>
    <scope>NUCLEOTIDE SEQUENCE</scope>
</reference>
<organism evidence="1 2">
    <name type="scientific">Leersia perrieri</name>
    <dbReference type="NCBI Taxonomy" id="77586"/>
    <lineage>
        <taxon>Eukaryota</taxon>
        <taxon>Viridiplantae</taxon>
        <taxon>Streptophyta</taxon>
        <taxon>Embryophyta</taxon>
        <taxon>Tracheophyta</taxon>
        <taxon>Spermatophyta</taxon>
        <taxon>Magnoliopsida</taxon>
        <taxon>Liliopsida</taxon>
        <taxon>Poales</taxon>
        <taxon>Poaceae</taxon>
        <taxon>BOP clade</taxon>
        <taxon>Oryzoideae</taxon>
        <taxon>Oryzeae</taxon>
        <taxon>Oryzinae</taxon>
        <taxon>Leersia</taxon>
    </lineage>
</organism>
<dbReference type="Gramene" id="LPERR02G09980.1">
    <property type="protein sequence ID" value="LPERR02G09980.1"/>
    <property type="gene ID" value="LPERR02G09980"/>
</dbReference>